<comment type="caution">
    <text evidence="2">The sequence shown here is derived from an EMBL/GenBank/DDBJ whole genome shotgun (WGS) entry which is preliminary data.</text>
</comment>
<keyword evidence="3" id="KW-1185">Reference proteome</keyword>
<feature type="transmembrane region" description="Helical" evidence="1">
    <location>
        <begin position="71"/>
        <end position="90"/>
    </location>
</feature>
<dbReference type="EMBL" id="QFYQ01000001">
    <property type="protein sequence ID" value="RAK53566.1"/>
    <property type="molecule type" value="Genomic_DNA"/>
</dbReference>
<dbReference type="Proteomes" id="UP000249254">
    <property type="component" value="Unassembled WGS sequence"/>
</dbReference>
<sequence>MSRISIAFFGAAVVYALGGMVLGMYMGGSGDHSMAPVHAHINLLGWASLALMGAFYGLAADKAPAKLAWTNFGLSNVGNLMSLPMVAMIQSGKPPIVPLLVGGEVLIVAGMLTFGLSLIVVARAAPAAAATASGIKKAA</sequence>
<feature type="transmembrane region" description="Helical" evidence="1">
    <location>
        <begin position="7"/>
        <end position="27"/>
    </location>
</feature>
<organism evidence="2 3">
    <name type="scientific">Phenylobacterium soli</name>
    <dbReference type="NCBI Taxonomy" id="2170551"/>
    <lineage>
        <taxon>Bacteria</taxon>
        <taxon>Pseudomonadati</taxon>
        <taxon>Pseudomonadota</taxon>
        <taxon>Alphaproteobacteria</taxon>
        <taxon>Caulobacterales</taxon>
        <taxon>Caulobacteraceae</taxon>
        <taxon>Phenylobacterium</taxon>
    </lineage>
</organism>
<proteinExistence type="predicted"/>
<name>A0A328AHK6_9CAUL</name>
<keyword evidence="1" id="KW-0812">Transmembrane</keyword>
<keyword evidence="1" id="KW-1133">Transmembrane helix</keyword>
<evidence type="ECO:0000313" key="3">
    <source>
        <dbReference type="Proteomes" id="UP000249254"/>
    </source>
</evidence>
<dbReference type="AlphaFoldDB" id="A0A328AHK6"/>
<keyword evidence="1" id="KW-0472">Membrane</keyword>
<evidence type="ECO:0000256" key="1">
    <source>
        <dbReference type="SAM" id="Phobius"/>
    </source>
</evidence>
<dbReference type="RefSeq" id="WP_111527318.1">
    <property type="nucleotide sequence ID" value="NZ_JBHRSG010000005.1"/>
</dbReference>
<gene>
    <name evidence="2" type="ORF">DJ017_03000</name>
</gene>
<accession>A0A328AHK6</accession>
<evidence type="ECO:0008006" key="4">
    <source>
        <dbReference type="Google" id="ProtNLM"/>
    </source>
</evidence>
<reference evidence="3" key="1">
    <citation type="submission" date="2018-05" db="EMBL/GenBank/DDBJ databases">
        <authorList>
            <person name="Li X."/>
        </authorList>
    </citation>
    <scope>NUCLEOTIDE SEQUENCE [LARGE SCALE GENOMIC DNA]</scope>
    <source>
        <strain evidence="3">LX32</strain>
    </source>
</reference>
<evidence type="ECO:0000313" key="2">
    <source>
        <dbReference type="EMBL" id="RAK53566.1"/>
    </source>
</evidence>
<protein>
    <recommendedName>
        <fullName evidence="4">Cytochrome-c oxidase</fullName>
    </recommendedName>
</protein>
<dbReference type="OrthoDB" id="9808748at2"/>
<feature type="transmembrane region" description="Helical" evidence="1">
    <location>
        <begin position="96"/>
        <end position="121"/>
    </location>
</feature>
<feature type="transmembrane region" description="Helical" evidence="1">
    <location>
        <begin position="39"/>
        <end position="59"/>
    </location>
</feature>